<evidence type="ECO:0000256" key="1">
    <source>
        <dbReference type="PROSITE-ProRule" id="PRU00339"/>
    </source>
</evidence>
<dbReference type="Proteomes" id="UP000230222">
    <property type="component" value="Unassembled WGS sequence"/>
</dbReference>
<dbReference type="Gene3D" id="1.25.40.10">
    <property type="entry name" value="Tetratricopeptide repeat domain"/>
    <property type="match status" value="1"/>
</dbReference>
<reference evidence="5" key="1">
    <citation type="submission" date="2017-09" db="EMBL/GenBank/DDBJ databases">
        <title>Depth-based differentiation of microbial function through sediment-hosted aquifers and enrichment of novel symbionts in the deep terrestrial subsurface.</title>
        <authorList>
            <person name="Probst A.J."/>
            <person name="Ladd B."/>
            <person name="Jarett J.K."/>
            <person name="Geller-Mcgrath D.E."/>
            <person name="Sieber C.M.K."/>
            <person name="Emerson J.B."/>
            <person name="Anantharaman K."/>
            <person name="Thomas B.C."/>
            <person name="Malmstrom R."/>
            <person name="Stieglmeier M."/>
            <person name="Klingl A."/>
            <person name="Woyke T."/>
            <person name="Ryan C.M."/>
            <person name="Banfield J.F."/>
        </authorList>
    </citation>
    <scope>NUCLEOTIDE SEQUENCE [LARGE SCALE GENOMIC DNA]</scope>
</reference>
<evidence type="ECO:0000313" key="4">
    <source>
        <dbReference type="EMBL" id="PJE62163.1"/>
    </source>
</evidence>
<dbReference type="SUPFAM" id="SSF48452">
    <property type="entry name" value="TPR-like"/>
    <property type="match status" value="1"/>
</dbReference>
<feature type="transmembrane region" description="Helical" evidence="3">
    <location>
        <begin position="303"/>
        <end position="326"/>
    </location>
</feature>
<feature type="transmembrane region" description="Helical" evidence="3">
    <location>
        <begin position="389"/>
        <end position="410"/>
    </location>
</feature>
<keyword evidence="3" id="KW-0812">Transmembrane</keyword>
<dbReference type="EMBL" id="PFEC01000012">
    <property type="protein sequence ID" value="PJE62163.1"/>
    <property type="molecule type" value="Genomic_DNA"/>
</dbReference>
<dbReference type="PROSITE" id="PS50005">
    <property type="entry name" value="TPR"/>
    <property type="match status" value="1"/>
</dbReference>
<feature type="transmembrane region" description="Helical" evidence="3">
    <location>
        <begin position="7"/>
        <end position="28"/>
    </location>
</feature>
<sequence length="685" mass="77163">MTNQSKFFNTITQYFVYGLVFLFPLFFVPITRDFLIYSKFYFLTLVLFGVLFISLGKFLLTKKFTWFRNLATQSLILILLSYILSIVLMSPNKLQAIYNPQYGLVLVASMVILYLYASHVFTKAKISPILPIAVSGVLVSVFALVIMVDPFQSGELPAYWSFLSNTTFNTIGSSIHFVAFLIFSLVGSSLYMWRTYSRSRSVDESNRTMLVILGTIVLFTLLALIFHIFIVSQLILTEGAQIIIPPLALSWYAAVEVLKNPMTAIFGVGIDNFSSLFTQVRTMNYNLSDLWQINSFNTSRSTFLHVFTEQGLLGVIGYGLLISLFLKNLKNVKLETAGMFITSILILFLLPPAGITFFLFFVSLAMMAADIHKRKEQEEYIIDLSTLTPIFIGIVVISALVLGGTGYFLGRNFMSELYFKKSLDAITENSLQNLYQNQAKALQYNNNNEEFHRQFAQTNLLVANNLASIEADKLTDTDRQTIADAIQAAIAEAKVATALNPQKVTNWQSLAGVYRQIINVAENAPVWAVSAYQQSISLDPRNPLLRLDLGGIYYLFENYDEAQKLFEQAVSLKPDWSNAHYNLAWTYYKKGIYGSAVDQMQIVVGLLDAGTQAEDFKVAQKNLDEFKKTYETELEKLQQEQATQAGEEQQINPASRELTLPTPPQTQLDKKIELPEEASPGANVR</sequence>
<dbReference type="AlphaFoldDB" id="A0A2M8KQH2"/>
<feature type="transmembrane region" description="Helical" evidence="3">
    <location>
        <begin position="168"/>
        <end position="187"/>
    </location>
</feature>
<feature type="transmembrane region" description="Helical" evidence="3">
    <location>
        <begin position="129"/>
        <end position="148"/>
    </location>
</feature>
<evidence type="ECO:0000256" key="2">
    <source>
        <dbReference type="SAM" id="MobiDB-lite"/>
    </source>
</evidence>
<keyword evidence="1" id="KW-0802">TPR repeat</keyword>
<accession>A0A2M8KQH2</accession>
<feature type="transmembrane region" description="Helical" evidence="3">
    <location>
        <begin position="40"/>
        <end position="60"/>
    </location>
</feature>
<feature type="repeat" description="TPR" evidence="1">
    <location>
        <begin position="543"/>
        <end position="576"/>
    </location>
</feature>
<dbReference type="InterPro" id="IPR019734">
    <property type="entry name" value="TPR_rpt"/>
</dbReference>
<feature type="transmembrane region" description="Helical" evidence="3">
    <location>
        <begin position="208"/>
        <end position="230"/>
    </location>
</feature>
<keyword evidence="3" id="KW-0472">Membrane</keyword>
<gene>
    <name evidence="4" type="ORF">COU87_00770</name>
</gene>
<proteinExistence type="predicted"/>
<protein>
    <submittedName>
        <fullName evidence="4">Uncharacterized protein</fullName>
    </submittedName>
</protein>
<comment type="caution">
    <text evidence="4">The sequence shown here is derived from an EMBL/GenBank/DDBJ whole genome shotgun (WGS) entry which is preliminary data.</text>
</comment>
<dbReference type="Pfam" id="PF14559">
    <property type="entry name" value="TPR_19"/>
    <property type="match status" value="1"/>
</dbReference>
<name>A0A2M8KQH2_9BACT</name>
<feature type="transmembrane region" description="Helical" evidence="3">
    <location>
        <begin position="72"/>
        <end position="90"/>
    </location>
</feature>
<feature type="transmembrane region" description="Helical" evidence="3">
    <location>
        <begin position="338"/>
        <end position="369"/>
    </location>
</feature>
<evidence type="ECO:0000256" key="3">
    <source>
        <dbReference type="SAM" id="Phobius"/>
    </source>
</evidence>
<feature type="region of interest" description="Disordered" evidence="2">
    <location>
        <begin position="638"/>
        <end position="685"/>
    </location>
</feature>
<dbReference type="InterPro" id="IPR011990">
    <property type="entry name" value="TPR-like_helical_dom_sf"/>
</dbReference>
<feature type="compositionally biased region" description="Low complexity" evidence="2">
    <location>
        <begin position="639"/>
        <end position="650"/>
    </location>
</feature>
<keyword evidence="3" id="KW-1133">Transmembrane helix</keyword>
<evidence type="ECO:0000313" key="5">
    <source>
        <dbReference type="Proteomes" id="UP000230222"/>
    </source>
</evidence>
<feature type="transmembrane region" description="Helical" evidence="3">
    <location>
        <begin position="96"/>
        <end position="117"/>
    </location>
</feature>
<organism evidence="4 5">
    <name type="scientific">Candidatus Roizmanbacteria bacterium CG10_big_fil_rev_8_21_14_0_10_39_12</name>
    <dbReference type="NCBI Taxonomy" id="1974852"/>
    <lineage>
        <taxon>Bacteria</taxon>
        <taxon>Candidatus Roizmaniibacteriota</taxon>
    </lineage>
</organism>